<dbReference type="Pfam" id="PF01425">
    <property type="entry name" value="Amidase"/>
    <property type="match status" value="1"/>
</dbReference>
<dbReference type="InterPro" id="IPR000120">
    <property type="entry name" value="Amidase"/>
</dbReference>
<dbReference type="GO" id="GO:0016740">
    <property type="term" value="F:transferase activity"/>
    <property type="evidence" value="ECO:0007669"/>
    <property type="project" value="UniProtKB-KW"/>
</dbReference>
<reference evidence="4" key="1">
    <citation type="submission" date="2016-10" db="EMBL/GenBank/DDBJ databases">
        <authorList>
            <person name="Varghese N."/>
            <person name="Submissions S."/>
        </authorList>
    </citation>
    <scope>NUCLEOTIDE SEQUENCE [LARGE SCALE GENOMIC DNA]</scope>
    <source>
        <strain evidence="4">DUS833</strain>
    </source>
</reference>
<dbReference type="InterPro" id="IPR023631">
    <property type="entry name" value="Amidase_dom"/>
</dbReference>
<dbReference type="InterPro" id="IPR036928">
    <property type="entry name" value="AS_sf"/>
</dbReference>
<dbReference type="Proteomes" id="UP000199365">
    <property type="component" value="Unassembled WGS sequence"/>
</dbReference>
<gene>
    <name evidence="3" type="ORF">SAMN05445850_8108</name>
</gene>
<organism evidence="3 4">
    <name type="scientific">Paraburkholderia tuberum</name>
    <dbReference type="NCBI Taxonomy" id="157910"/>
    <lineage>
        <taxon>Bacteria</taxon>
        <taxon>Pseudomonadati</taxon>
        <taxon>Pseudomonadota</taxon>
        <taxon>Betaproteobacteria</taxon>
        <taxon>Burkholderiales</taxon>
        <taxon>Burkholderiaceae</taxon>
        <taxon>Paraburkholderia</taxon>
    </lineage>
</organism>
<accession>A0A1H1KJA6</accession>
<dbReference type="SUPFAM" id="SSF75304">
    <property type="entry name" value="Amidase signature (AS) enzymes"/>
    <property type="match status" value="1"/>
</dbReference>
<proteinExistence type="inferred from homology"/>
<keyword evidence="4" id="KW-1185">Reference proteome</keyword>
<dbReference type="EMBL" id="FNKX01000004">
    <property type="protein sequence ID" value="SDR62080.1"/>
    <property type="molecule type" value="Genomic_DNA"/>
</dbReference>
<evidence type="ECO:0000259" key="2">
    <source>
        <dbReference type="Pfam" id="PF01425"/>
    </source>
</evidence>
<dbReference type="PANTHER" id="PTHR11895:SF7">
    <property type="entry name" value="GLUTAMYL-TRNA(GLN) AMIDOTRANSFERASE SUBUNIT A, MITOCHONDRIAL"/>
    <property type="match status" value="1"/>
</dbReference>
<evidence type="ECO:0000256" key="1">
    <source>
        <dbReference type="ARBA" id="ARBA00009199"/>
    </source>
</evidence>
<evidence type="ECO:0000313" key="3">
    <source>
        <dbReference type="EMBL" id="SDR62080.1"/>
    </source>
</evidence>
<name>A0A1H1KJA6_9BURK</name>
<dbReference type="AlphaFoldDB" id="A0A1H1KJA6"/>
<dbReference type="Gene3D" id="3.90.1300.10">
    <property type="entry name" value="Amidase signature (AS) domain"/>
    <property type="match status" value="1"/>
</dbReference>
<comment type="similarity">
    <text evidence="1">Belongs to the amidase family.</text>
</comment>
<dbReference type="PANTHER" id="PTHR11895">
    <property type="entry name" value="TRANSAMIDASE"/>
    <property type="match status" value="1"/>
</dbReference>
<keyword evidence="3" id="KW-0808">Transferase</keyword>
<protein>
    <submittedName>
        <fullName evidence="3">Amidase/aspartyl-tRNA(Asn)/glutamyl-tRNA(Gln) amidotransferase subunit A</fullName>
    </submittedName>
</protein>
<feature type="domain" description="Amidase" evidence="2">
    <location>
        <begin position="25"/>
        <end position="440"/>
    </location>
</feature>
<dbReference type="RefSeq" id="WP_244145082.1">
    <property type="nucleotide sequence ID" value="NZ_FNKX01000004.1"/>
</dbReference>
<evidence type="ECO:0000313" key="4">
    <source>
        <dbReference type="Proteomes" id="UP000199365"/>
    </source>
</evidence>
<dbReference type="STRING" id="157910.SAMN05445850_8108"/>
<sequence length="485" mass="52272">MYSSHFTTALEMRDAIAKKQVSPVELLKQVYERVDALEPELNCFATLTPELAFDSARRAEQAVMRGETLGVLHGLPISVKDLIAVDGVRQTFGSLAMEANIAAYDAPSVERVKAAGACIVGKTTTSEFGCKAVGDSPLTGITRNPWNLSKTPGGSSCGAAASVAAGITPFALGTDGGGSIRAPASFCGLFGIKPQFARVPVFPASATPTLGHVGPLARTVRDAALLLTAISGGDRRDPFSQLGTVPDFLGACEQPVERMRIAWSPTLGYAKADSDVVSIAESALRLFEDMGCEVVILEEGIGSDPADLWTAEFYAGVGTRLRKTLLESRELLDKSVARVLDNALDQSLLQYYEKVFERYEFREKVRSFFEPFDLLLSPTMPIPACDINVDVPGQPEGRNLCTWQYYTYPFNLTGQPAASIPVGFTSGGLPVGLQMVAKINCETDIFRAAAAFESAKPWAHERPAVTRSRMDAVRFERPATANLHY</sequence>